<accession>A0ABT0GG66</accession>
<dbReference type="RefSeq" id="WP_248207183.1">
    <property type="nucleotide sequence ID" value="NZ_JALNMH010000005.1"/>
</dbReference>
<feature type="transmembrane region" description="Helical" evidence="1">
    <location>
        <begin position="49"/>
        <end position="70"/>
    </location>
</feature>
<keyword evidence="1" id="KW-0472">Membrane</keyword>
<name>A0ABT0GG66_9GAMM</name>
<protein>
    <recommendedName>
        <fullName evidence="4">DUF3185 domain-containing protein</fullName>
    </recommendedName>
</protein>
<dbReference type="EMBL" id="JALNMH010000005">
    <property type="protein sequence ID" value="MCK7593521.1"/>
    <property type="molecule type" value="Genomic_DNA"/>
</dbReference>
<sequence>MKRASYVIAVLCLLAGALIATGVLQYPDTQSVLSVGDAALQVQTEKTVPPVLGYALLVIGAIVGLAGFSLRKF</sequence>
<keyword evidence="3" id="KW-1185">Reference proteome</keyword>
<reference evidence="2" key="1">
    <citation type="submission" date="2022-04" db="EMBL/GenBank/DDBJ databases">
        <title>Lysobacter sp. CAU 1642 isolated from sea sand.</title>
        <authorList>
            <person name="Kim W."/>
        </authorList>
    </citation>
    <scope>NUCLEOTIDE SEQUENCE</scope>
    <source>
        <strain evidence="2">CAU 1642</strain>
    </source>
</reference>
<proteinExistence type="predicted"/>
<evidence type="ECO:0008006" key="4">
    <source>
        <dbReference type="Google" id="ProtNLM"/>
    </source>
</evidence>
<evidence type="ECO:0000256" key="1">
    <source>
        <dbReference type="SAM" id="Phobius"/>
    </source>
</evidence>
<dbReference type="Proteomes" id="UP001431449">
    <property type="component" value="Unassembled WGS sequence"/>
</dbReference>
<comment type="caution">
    <text evidence="2">The sequence shown here is derived from an EMBL/GenBank/DDBJ whole genome shotgun (WGS) entry which is preliminary data.</text>
</comment>
<organism evidence="2 3">
    <name type="scientific">Pseudomarimonas salicorniae</name>
    <dbReference type="NCBI Taxonomy" id="2933270"/>
    <lineage>
        <taxon>Bacteria</taxon>
        <taxon>Pseudomonadati</taxon>
        <taxon>Pseudomonadota</taxon>
        <taxon>Gammaproteobacteria</taxon>
        <taxon>Lysobacterales</taxon>
        <taxon>Lysobacteraceae</taxon>
        <taxon>Pseudomarimonas</taxon>
    </lineage>
</organism>
<keyword evidence="1" id="KW-1133">Transmembrane helix</keyword>
<keyword evidence="1" id="KW-0812">Transmembrane</keyword>
<evidence type="ECO:0000313" key="2">
    <source>
        <dbReference type="EMBL" id="MCK7593521.1"/>
    </source>
</evidence>
<gene>
    <name evidence="2" type="ORF">M0G41_07560</name>
</gene>
<evidence type="ECO:0000313" key="3">
    <source>
        <dbReference type="Proteomes" id="UP001431449"/>
    </source>
</evidence>